<name>A0A9P7KT55_9HYPO</name>
<evidence type="ECO:0000313" key="2">
    <source>
        <dbReference type="Proteomes" id="UP000782241"/>
    </source>
</evidence>
<evidence type="ECO:0000313" key="1">
    <source>
        <dbReference type="EMBL" id="KAG5661558.1"/>
    </source>
</evidence>
<dbReference type="EMBL" id="JAGPUO010000007">
    <property type="protein sequence ID" value="KAG5661558.1"/>
    <property type="molecule type" value="Genomic_DNA"/>
</dbReference>
<dbReference type="Proteomes" id="UP000782241">
    <property type="component" value="Unassembled WGS sequence"/>
</dbReference>
<sequence>MDFSAGFKDSTQRTMDLFILTVLWMDLSHGIVSTGQADPWNHSPGLPLLLDRSAVLELKVALGRMASQSNLIAFFVQPHWISVYGHHFDFRFSCLFLDTMDAKDLMTALHNHLWIPLADDA</sequence>
<gene>
    <name evidence="1" type="ORF">KAF25_005680</name>
</gene>
<keyword evidence="2" id="KW-1185">Reference proteome</keyword>
<reference evidence="1" key="1">
    <citation type="submission" date="2021-04" db="EMBL/GenBank/DDBJ databases">
        <title>Draft genome of Fusarium avenaceum strain F156N33, isolated from an atmospheric sample in Virginia.</title>
        <authorList>
            <person name="Yang S."/>
            <person name="Vinatzer B.A."/>
            <person name="Coleman J."/>
        </authorList>
    </citation>
    <scope>NUCLEOTIDE SEQUENCE</scope>
    <source>
        <strain evidence="1">F156N33</strain>
    </source>
</reference>
<dbReference type="AlphaFoldDB" id="A0A9P7KT55"/>
<proteinExistence type="predicted"/>
<organism evidence="1 2">
    <name type="scientific">Fusarium avenaceum</name>
    <dbReference type="NCBI Taxonomy" id="40199"/>
    <lineage>
        <taxon>Eukaryota</taxon>
        <taxon>Fungi</taxon>
        <taxon>Dikarya</taxon>
        <taxon>Ascomycota</taxon>
        <taxon>Pezizomycotina</taxon>
        <taxon>Sordariomycetes</taxon>
        <taxon>Hypocreomycetidae</taxon>
        <taxon>Hypocreales</taxon>
        <taxon>Nectriaceae</taxon>
        <taxon>Fusarium</taxon>
        <taxon>Fusarium tricinctum species complex</taxon>
    </lineage>
</organism>
<protein>
    <submittedName>
        <fullName evidence="1">Uncharacterized protein</fullName>
    </submittedName>
</protein>
<comment type="caution">
    <text evidence="1">The sequence shown here is derived from an EMBL/GenBank/DDBJ whole genome shotgun (WGS) entry which is preliminary data.</text>
</comment>
<accession>A0A9P7KT55</accession>